<dbReference type="Proteomes" id="UP000789390">
    <property type="component" value="Unassembled WGS sequence"/>
</dbReference>
<protein>
    <recommendedName>
        <fullName evidence="2">Ribosome-recycling factor, mitochondrial</fullName>
    </recommendedName>
    <alternativeName>
        <fullName evidence="4">Ribosome-releasing factor, mitochondrial</fullName>
    </alternativeName>
</protein>
<evidence type="ECO:0000256" key="1">
    <source>
        <dbReference type="ARBA" id="ARBA00005912"/>
    </source>
</evidence>
<dbReference type="Gene3D" id="3.30.1360.40">
    <property type="match status" value="1"/>
</dbReference>
<evidence type="ECO:0000256" key="3">
    <source>
        <dbReference type="ARBA" id="ARBA00022917"/>
    </source>
</evidence>
<evidence type="ECO:0000256" key="2">
    <source>
        <dbReference type="ARBA" id="ARBA00020581"/>
    </source>
</evidence>
<proteinExistence type="inferred from homology"/>
<dbReference type="EMBL" id="CAKKLH010000090">
    <property type="protein sequence ID" value="CAH0102713.1"/>
    <property type="molecule type" value="Genomic_DNA"/>
</dbReference>
<keyword evidence="7" id="KW-1185">Reference proteome</keyword>
<dbReference type="InterPro" id="IPR036191">
    <property type="entry name" value="RRF_sf"/>
</dbReference>
<evidence type="ECO:0000313" key="7">
    <source>
        <dbReference type="Proteomes" id="UP000789390"/>
    </source>
</evidence>
<evidence type="ECO:0000259" key="5">
    <source>
        <dbReference type="Pfam" id="PF01765"/>
    </source>
</evidence>
<dbReference type="Gene3D" id="1.10.132.20">
    <property type="entry name" value="Ribosome-recycling factor"/>
    <property type="match status" value="1"/>
</dbReference>
<dbReference type="GO" id="GO:0043023">
    <property type="term" value="F:ribosomal large subunit binding"/>
    <property type="evidence" value="ECO:0007669"/>
    <property type="project" value="TreeGrafter"/>
</dbReference>
<dbReference type="PANTHER" id="PTHR20982">
    <property type="entry name" value="RIBOSOME RECYCLING FACTOR"/>
    <property type="match status" value="1"/>
</dbReference>
<comment type="similarity">
    <text evidence="1">Belongs to the RRF family.</text>
</comment>
<comment type="caution">
    <text evidence="6">The sequence shown here is derived from an EMBL/GenBank/DDBJ whole genome shotgun (WGS) entry which is preliminary data.</text>
</comment>
<sequence>MRYFQSIGFLCNYLHAQIIGSRYAVRLLRNTEQIFFKHVGLRSMSSLQQSKIFPKYLPSAIGSLSFPSWSVVNQWNISIKSERFYSKGKGDKRKKGPVAINENEIDELVKVSSLKQDFQKGLDQLKSDYVKHLSLRSAGGSIENLPVEFEGDTYTLQEIAQIGRKGSQLLVVNLSGFPTVMKDVLKAINDSGMGLNPQQDGTTIFIPIPKVTREYRESLAKNAKTMFHKFKDHSRDIQNRYIREVKKKEKEVSSDLSHSVQQQIQTMAEHYVNEGEKVMIAKQNELLGND</sequence>
<dbReference type="AlphaFoldDB" id="A0A8J2RMD1"/>
<dbReference type="SUPFAM" id="SSF55194">
    <property type="entry name" value="Ribosome recycling factor, RRF"/>
    <property type="match status" value="1"/>
</dbReference>
<feature type="domain" description="Ribosome recycling factor" evidence="5">
    <location>
        <begin position="126"/>
        <end position="287"/>
    </location>
</feature>
<dbReference type="InterPro" id="IPR002661">
    <property type="entry name" value="Ribosome_recyc_fac"/>
</dbReference>
<dbReference type="FunFam" id="3.30.1360.40:FF:000001">
    <property type="entry name" value="Ribosome-recycling factor"/>
    <property type="match status" value="1"/>
</dbReference>
<dbReference type="GO" id="GO:0006412">
    <property type="term" value="P:translation"/>
    <property type="evidence" value="ECO:0007669"/>
    <property type="project" value="UniProtKB-KW"/>
</dbReference>
<dbReference type="OrthoDB" id="407355at2759"/>
<dbReference type="Pfam" id="PF01765">
    <property type="entry name" value="RRF"/>
    <property type="match status" value="1"/>
</dbReference>
<evidence type="ECO:0000256" key="4">
    <source>
        <dbReference type="ARBA" id="ARBA00033107"/>
    </source>
</evidence>
<dbReference type="InterPro" id="IPR023584">
    <property type="entry name" value="Ribosome_recyc_fac_dom"/>
</dbReference>
<evidence type="ECO:0000313" key="6">
    <source>
        <dbReference type="EMBL" id="CAH0102713.1"/>
    </source>
</evidence>
<accession>A0A8J2RMD1</accession>
<gene>
    <name evidence="6" type="ORF">DGAL_LOCUS5159</name>
</gene>
<reference evidence="6" key="1">
    <citation type="submission" date="2021-11" db="EMBL/GenBank/DDBJ databases">
        <authorList>
            <person name="Schell T."/>
        </authorList>
    </citation>
    <scope>NUCLEOTIDE SEQUENCE</scope>
    <source>
        <strain evidence="6">M5</strain>
    </source>
</reference>
<organism evidence="6 7">
    <name type="scientific">Daphnia galeata</name>
    <dbReference type="NCBI Taxonomy" id="27404"/>
    <lineage>
        <taxon>Eukaryota</taxon>
        <taxon>Metazoa</taxon>
        <taxon>Ecdysozoa</taxon>
        <taxon>Arthropoda</taxon>
        <taxon>Crustacea</taxon>
        <taxon>Branchiopoda</taxon>
        <taxon>Diplostraca</taxon>
        <taxon>Cladocera</taxon>
        <taxon>Anomopoda</taxon>
        <taxon>Daphniidae</taxon>
        <taxon>Daphnia</taxon>
    </lineage>
</organism>
<name>A0A8J2RMD1_9CRUS</name>
<keyword evidence="3" id="KW-0648">Protein biosynthesis</keyword>
<dbReference type="PANTHER" id="PTHR20982:SF3">
    <property type="entry name" value="MITOCHONDRIAL RIBOSOME RECYCLING FACTOR PSEUDO 1"/>
    <property type="match status" value="1"/>
</dbReference>
<dbReference type="GO" id="GO:0005739">
    <property type="term" value="C:mitochondrion"/>
    <property type="evidence" value="ECO:0007669"/>
    <property type="project" value="TreeGrafter"/>
</dbReference>